<dbReference type="SMART" id="SM00671">
    <property type="entry name" value="SEL1"/>
    <property type="match status" value="4"/>
</dbReference>
<dbReference type="Pfam" id="PF08238">
    <property type="entry name" value="Sel1"/>
    <property type="match status" value="5"/>
</dbReference>
<dbReference type="SUPFAM" id="SSF81901">
    <property type="entry name" value="HCP-like"/>
    <property type="match status" value="1"/>
</dbReference>
<accession>A0A1C2DV49</accession>
<dbReference type="InterPro" id="IPR006597">
    <property type="entry name" value="Sel1-like"/>
</dbReference>
<reference evidence="1 2" key="1">
    <citation type="submission" date="2016-08" db="EMBL/GenBank/DDBJ databases">
        <title>Whole genome sequence of Pseudomonas graminis strain UASWS1507, a potential biological control agent for agriculture.</title>
        <authorList>
            <person name="Crovadore J."/>
            <person name="Calmin G."/>
            <person name="Chablais R."/>
            <person name="Cochard B."/>
            <person name="Lefort F."/>
        </authorList>
    </citation>
    <scope>NUCLEOTIDE SEQUENCE [LARGE SCALE GENOMIC DNA]</scope>
    <source>
        <strain evidence="1 2">UASWS1507</strain>
    </source>
</reference>
<gene>
    <name evidence="1" type="ORF">BBI10_16655</name>
</gene>
<evidence type="ECO:0008006" key="3">
    <source>
        <dbReference type="Google" id="ProtNLM"/>
    </source>
</evidence>
<dbReference type="RefSeq" id="WP_065990200.1">
    <property type="nucleotide sequence ID" value="NZ_MDEN01000064.1"/>
</dbReference>
<dbReference type="EMBL" id="MDEN01000064">
    <property type="protein sequence ID" value="OCX18639.1"/>
    <property type="molecule type" value="Genomic_DNA"/>
</dbReference>
<sequence>MSWNLRREEVLDGDQLRAMLEESPASAARAILSAAQANIVDAQALLGQILLDGAGIEQDPSLAMTWFQIAARNGHAMAHNMLGRCQEHGWGCEPDAAKAAECYRLAAQADLDWGFYNYGNLLATGRGVNKDQARALACYRKAAHMGHAKSMNMLGRYLEEGVSCEQDLPAAHHWYRRSAEAGDFRGQFSHAAVLADQGDIQQSLHWLGTALRNGNLNFLRVSRQTLLSSPHPEIKRLAIDYFTKASAIGTAEDKAALSHFLKNAKTAA</sequence>
<protein>
    <recommendedName>
        <fullName evidence="3">Secretory immunoglobulin A-binding protein EsiB</fullName>
    </recommendedName>
</protein>
<proteinExistence type="predicted"/>
<dbReference type="Proteomes" id="UP000095143">
    <property type="component" value="Unassembled WGS sequence"/>
</dbReference>
<dbReference type="OrthoDB" id="6810016at2"/>
<dbReference type="InterPro" id="IPR011990">
    <property type="entry name" value="TPR-like_helical_dom_sf"/>
</dbReference>
<comment type="caution">
    <text evidence="1">The sequence shown here is derived from an EMBL/GenBank/DDBJ whole genome shotgun (WGS) entry which is preliminary data.</text>
</comment>
<name>A0A1C2DV49_9PSED</name>
<dbReference type="Gene3D" id="1.25.40.10">
    <property type="entry name" value="Tetratricopeptide repeat domain"/>
    <property type="match status" value="1"/>
</dbReference>
<dbReference type="AlphaFoldDB" id="A0A1C2DV49"/>
<organism evidence="1 2">
    <name type="scientific">Pseudomonas graminis</name>
    <dbReference type="NCBI Taxonomy" id="158627"/>
    <lineage>
        <taxon>Bacteria</taxon>
        <taxon>Pseudomonadati</taxon>
        <taxon>Pseudomonadota</taxon>
        <taxon>Gammaproteobacteria</taxon>
        <taxon>Pseudomonadales</taxon>
        <taxon>Pseudomonadaceae</taxon>
        <taxon>Pseudomonas</taxon>
    </lineage>
</organism>
<evidence type="ECO:0000313" key="1">
    <source>
        <dbReference type="EMBL" id="OCX18639.1"/>
    </source>
</evidence>
<dbReference type="PANTHER" id="PTHR11102:SF160">
    <property type="entry name" value="ERAD-ASSOCIATED E3 UBIQUITIN-PROTEIN LIGASE COMPONENT HRD3"/>
    <property type="match status" value="1"/>
</dbReference>
<dbReference type="PANTHER" id="PTHR11102">
    <property type="entry name" value="SEL-1-LIKE PROTEIN"/>
    <property type="match status" value="1"/>
</dbReference>
<dbReference type="InterPro" id="IPR050767">
    <property type="entry name" value="Sel1_AlgK"/>
</dbReference>
<evidence type="ECO:0000313" key="2">
    <source>
        <dbReference type="Proteomes" id="UP000095143"/>
    </source>
</evidence>